<protein>
    <submittedName>
        <fullName evidence="1">Uncharacterized protein</fullName>
    </submittedName>
</protein>
<evidence type="ECO:0000313" key="1">
    <source>
        <dbReference type="EMBL" id="KMZ69364.1"/>
    </source>
</evidence>
<reference evidence="2" key="1">
    <citation type="journal article" date="2016" name="Nature">
        <title>The genome of the seagrass Zostera marina reveals angiosperm adaptation to the sea.</title>
        <authorList>
            <person name="Olsen J.L."/>
            <person name="Rouze P."/>
            <person name="Verhelst B."/>
            <person name="Lin Y.-C."/>
            <person name="Bayer T."/>
            <person name="Collen J."/>
            <person name="Dattolo E."/>
            <person name="De Paoli E."/>
            <person name="Dittami S."/>
            <person name="Maumus F."/>
            <person name="Michel G."/>
            <person name="Kersting A."/>
            <person name="Lauritano C."/>
            <person name="Lohaus R."/>
            <person name="Toepel M."/>
            <person name="Tonon T."/>
            <person name="Vanneste K."/>
            <person name="Amirebrahimi M."/>
            <person name="Brakel J."/>
            <person name="Bostroem C."/>
            <person name="Chovatia M."/>
            <person name="Grimwood J."/>
            <person name="Jenkins J.W."/>
            <person name="Jueterbock A."/>
            <person name="Mraz A."/>
            <person name="Stam W.T."/>
            <person name="Tice H."/>
            <person name="Bornberg-Bauer E."/>
            <person name="Green P.J."/>
            <person name="Pearson G.A."/>
            <person name="Procaccini G."/>
            <person name="Duarte C.M."/>
            <person name="Schmutz J."/>
            <person name="Reusch T.B.H."/>
            <person name="Van de Peer Y."/>
        </authorList>
    </citation>
    <scope>NUCLEOTIDE SEQUENCE [LARGE SCALE GENOMIC DNA]</scope>
    <source>
        <strain evidence="2">cv. Finnish</strain>
    </source>
</reference>
<comment type="caution">
    <text evidence="1">The sequence shown here is derived from an EMBL/GenBank/DDBJ whole genome shotgun (WGS) entry which is preliminary data.</text>
</comment>
<name>A0A0K9PK75_ZOSMR</name>
<dbReference type="EMBL" id="LFYR01000777">
    <property type="protein sequence ID" value="KMZ69364.1"/>
    <property type="molecule type" value="Genomic_DNA"/>
</dbReference>
<gene>
    <name evidence="1" type="ORF">ZOSMA_216G00350</name>
</gene>
<evidence type="ECO:0000313" key="2">
    <source>
        <dbReference type="Proteomes" id="UP000036987"/>
    </source>
</evidence>
<keyword evidence="2" id="KW-1185">Reference proteome</keyword>
<sequence>MSSVSLRRSSSVSSGLVLSRDNKLAQLHSSLSILPPRPSPSTVSSVDVLGKSSGFHFLEGEDRSPTSGSWRERSSFLRRLLIDYTPEQIGATLFPLASDELHYQCLEERKRLLKLSPFPLRTMEDYQFTVRCYPNALLVLLANFLFCSYCRYPYSRVTTHSFFPADVVSDVPPTVVMSQAPTSLPLHPQPIVHTPPMESFFSPLSLLPSAPSSMPVPPMMNVALSAGRLYRSPGILREFRVTNPEWNLAHSYPFQSLAFEAFSQTLN</sequence>
<accession>A0A0K9PK75</accession>
<dbReference type="Proteomes" id="UP000036987">
    <property type="component" value="Unassembled WGS sequence"/>
</dbReference>
<proteinExistence type="predicted"/>
<dbReference type="AlphaFoldDB" id="A0A0K9PK75"/>
<organism evidence="1 2">
    <name type="scientific">Zostera marina</name>
    <name type="common">Eelgrass</name>
    <dbReference type="NCBI Taxonomy" id="29655"/>
    <lineage>
        <taxon>Eukaryota</taxon>
        <taxon>Viridiplantae</taxon>
        <taxon>Streptophyta</taxon>
        <taxon>Embryophyta</taxon>
        <taxon>Tracheophyta</taxon>
        <taxon>Spermatophyta</taxon>
        <taxon>Magnoliopsida</taxon>
        <taxon>Liliopsida</taxon>
        <taxon>Zosteraceae</taxon>
        <taxon>Zostera</taxon>
    </lineage>
</organism>